<dbReference type="Proteomes" id="UP001211065">
    <property type="component" value="Unassembled WGS sequence"/>
</dbReference>
<evidence type="ECO:0000313" key="2">
    <source>
        <dbReference type="Proteomes" id="UP001211065"/>
    </source>
</evidence>
<name>A0AAD5TXN9_9FUNG</name>
<gene>
    <name evidence="1" type="ORF">HK099_006949</name>
</gene>
<dbReference type="AlphaFoldDB" id="A0AAD5TXN9"/>
<protein>
    <submittedName>
        <fullName evidence="1">Uncharacterized protein</fullName>
    </submittedName>
</protein>
<comment type="caution">
    <text evidence="1">The sequence shown here is derived from an EMBL/GenBank/DDBJ whole genome shotgun (WGS) entry which is preliminary data.</text>
</comment>
<organism evidence="1 2">
    <name type="scientific">Clydaea vesicula</name>
    <dbReference type="NCBI Taxonomy" id="447962"/>
    <lineage>
        <taxon>Eukaryota</taxon>
        <taxon>Fungi</taxon>
        <taxon>Fungi incertae sedis</taxon>
        <taxon>Chytridiomycota</taxon>
        <taxon>Chytridiomycota incertae sedis</taxon>
        <taxon>Chytridiomycetes</taxon>
        <taxon>Lobulomycetales</taxon>
        <taxon>Lobulomycetaceae</taxon>
        <taxon>Clydaea</taxon>
    </lineage>
</organism>
<dbReference type="EMBL" id="JADGJW010000636">
    <property type="protein sequence ID" value="KAJ3214269.1"/>
    <property type="molecule type" value="Genomic_DNA"/>
</dbReference>
<reference evidence="1" key="1">
    <citation type="submission" date="2020-05" db="EMBL/GenBank/DDBJ databases">
        <title>Phylogenomic resolution of chytrid fungi.</title>
        <authorList>
            <person name="Stajich J.E."/>
            <person name="Amses K."/>
            <person name="Simmons R."/>
            <person name="Seto K."/>
            <person name="Myers J."/>
            <person name="Bonds A."/>
            <person name="Quandt C.A."/>
            <person name="Barry K."/>
            <person name="Liu P."/>
            <person name="Grigoriev I."/>
            <person name="Longcore J.E."/>
            <person name="James T.Y."/>
        </authorList>
    </citation>
    <scope>NUCLEOTIDE SEQUENCE</scope>
    <source>
        <strain evidence="1">JEL0476</strain>
    </source>
</reference>
<proteinExistence type="predicted"/>
<keyword evidence="2" id="KW-1185">Reference proteome</keyword>
<feature type="non-terminal residue" evidence="1">
    <location>
        <position position="371"/>
    </location>
</feature>
<accession>A0AAD5TXN9</accession>
<evidence type="ECO:0000313" key="1">
    <source>
        <dbReference type="EMBL" id="KAJ3214269.1"/>
    </source>
</evidence>
<sequence length="371" mass="43681">MTVINRFLPHIIKYKKTISYSNQEIKNIQQIAIYASRMFETNYLVNVQEHFIQKVKKFTSTMIIKNLKFKGISKEYIKLLQERNRKVQDYIFGNVNINISNLYDLQIANEIKELLPIDIHKEGLAYDIVARTEKYLEPYFKLCELYKKYDLKVFNFTPLSTSSIPRHITIDTKILMENILDFRRTKENTVKSEKEFVWSTIFKTDTKAFRSRNNMSFNGMIRTDGVSICVLLSSPKPKKDDIPRVKKRKKPEKTEYFQDNLSDLRCNKVFIDPNKRDLLYCLGSNGEKLKVLCISPLIIVSSWSIELNLQQALFSAHLKSHLNILLDSLDSMTDFNSNFLTDNFAFTQMQRRKESGLKRYRIIREKVSSQI</sequence>